<dbReference type="STRING" id="754252.PFREUD_02340"/>
<dbReference type="HOGENOM" id="CLU_221887_0_0_11"/>
<sequence>MMGVPTPSIQKTSTCLTLPSLAPT</sequence>
<proteinExistence type="predicted"/>
<evidence type="ECO:0000313" key="2">
    <source>
        <dbReference type="EMBL" id="CBL55753.1"/>
    </source>
</evidence>
<dbReference type="KEGG" id="pfr:PFREUD_02340"/>
<reference evidence="2 3" key="1">
    <citation type="journal article" date="2010" name="PLoS ONE">
        <title>The complete genome of Propionibacterium freudenreichii CIRM-BIA1, a hardy actinobacterium with food and probiotic applications.</title>
        <authorList>
            <person name="Falentin H."/>
            <person name="Deutsch S.M."/>
            <person name="Jan G."/>
            <person name="Loux V."/>
            <person name="Thierry A."/>
            <person name="Parayre S."/>
            <person name="Maillard M.B."/>
            <person name="Dherbecourt J."/>
            <person name="Cousin F.J."/>
            <person name="Jardin J."/>
            <person name="Siguier P."/>
            <person name="Couloux A."/>
            <person name="Barbe V."/>
            <person name="Vacherie B."/>
            <person name="Wincker P."/>
            <person name="Gibrat J.F."/>
            <person name="Gaillardin C."/>
            <person name="Lortal S."/>
        </authorList>
    </citation>
    <scope>NUCLEOTIDE SEQUENCE [LARGE SCALE GENOMIC DNA]</scope>
    <source>
        <strain evidence="3">ATCC 9614 / DSM 4902 / CIP 103027 / NCIMB 8099 / CIRM-BIA1</strain>
    </source>
</reference>
<evidence type="ECO:0000256" key="1">
    <source>
        <dbReference type="SAM" id="MobiDB-lite"/>
    </source>
</evidence>
<feature type="region of interest" description="Disordered" evidence="1">
    <location>
        <begin position="1"/>
        <end position="24"/>
    </location>
</feature>
<gene>
    <name evidence="2" type="ordered locus">PFREUD_02340</name>
</gene>
<dbReference type="EMBL" id="FN806773">
    <property type="protein sequence ID" value="CBL55753.1"/>
    <property type="molecule type" value="Genomic_DNA"/>
</dbReference>
<dbReference type="AlphaFoldDB" id="D7GI31"/>
<accession>D7GI31</accession>
<evidence type="ECO:0000313" key="3">
    <source>
        <dbReference type="Proteomes" id="UP000000936"/>
    </source>
</evidence>
<feature type="compositionally biased region" description="Polar residues" evidence="1">
    <location>
        <begin position="7"/>
        <end position="24"/>
    </location>
</feature>
<dbReference type="Proteomes" id="UP000000936">
    <property type="component" value="Chromosome"/>
</dbReference>
<keyword evidence="3" id="KW-1185">Reference proteome</keyword>
<protein>
    <submittedName>
        <fullName evidence="2">Uncharacterized protein</fullName>
    </submittedName>
</protein>
<name>D7GI31_PROFC</name>
<organism evidence="2 3">
    <name type="scientific">Propionibacterium freudenreichii subsp. shermanii (strain ATCC 9614 / DSM 4902 / CIP 103027 / NCIMB 8099 / CIRM-BIA1)</name>
    <dbReference type="NCBI Taxonomy" id="754252"/>
    <lineage>
        <taxon>Bacteria</taxon>
        <taxon>Bacillati</taxon>
        <taxon>Actinomycetota</taxon>
        <taxon>Actinomycetes</taxon>
        <taxon>Propionibacteriales</taxon>
        <taxon>Propionibacteriaceae</taxon>
        <taxon>Propionibacterium</taxon>
    </lineage>
</organism>